<evidence type="ECO:0000313" key="4">
    <source>
        <dbReference type="Proteomes" id="UP000813385"/>
    </source>
</evidence>
<dbReference type="PANTHER" id="PTHR24359">
    <property type="entry name" value="SERINE/THREONINE-PROTEIN KINASE SBK1"/>
    <property type="match status" value="1"/>
</dbReference>
<gene>
    <name evidence="3" type="ORF">B0T11DRAFT_9375</name>
</gene>
<feature type="compositionally biased region" description="Polar residues" evidence="1">
    <location>
        <begin position="82"/>
        <end position="92"/>
    </location>
</feature>
<evidence type="ECO:0000313" key="3">
    <source>
        <dbReference type="EMBL" id="KAH7375411.1"/>
    </source>
</evidence>
<dbReference type="Proteomes" id="UP000813385">
    <property type="component" value="Unassembled WGS sequence"/>
</dbReference>
<keyword evidence="4" id="KW-1185">Reference proteome</keyword>
<name>A0A8K0TT53_9PEZI</name>
<feature type="region of interest" description="Disordered" evidence="1">
    <location>
        <begin position="107"/>
        <end position="141"/>
    </location>
</feature>
<dbReference type="PANTHER" id="PTHR24359:SF37">
    <property type="entry name" value="PROTEIN KINASE DOMAIN-CONTAINING PROTEIN"/>
    <property type="match status" value="1"/>
</dbReference>
<proteinExistence type="predicted"/>
<reference evidence="3" key="1">
    <citation type="journal article" date="2021" name="Nat. Commun.">
        <title>Genetic determinants of endophytism in the Arabidopsis root mycobiome.</title>
        <authorList>
            <person name="Mesny F."/>
            <person name="Miyauchi S."/>
            <person name="Thiergart T."/>
            <person name="Pickel B."/>
            <person name="Atanasova L."/>
            <person name="Karlsson M."/>
            <person name="Huettel B."/>
            <person name="Barry K.W."/>
            <person name="Haridas S."/>
            <person name="Chen C."/>
            <person name="Bauer D."/>
            <person name="Andreopoulos W."/>
            <person name="Pangilinan J."/>
            <person name="LaButti K."/>
            <person name="Riley R."/>
            <person name="Lipzen A."/>
            <person name="Clum A."/>
            <person name="Drula E."/>
            <person name="Henrissat B."/>
            <person name="Kohler A."/>
            <person name="Grigoriev I.V."/>
            <person name="Martin F.M."/>
            <person name="Hacquard S."/>
        </authorList>
    </citation>
    <scope>NUCLEOTIDE SEQUENCE</scope>
    <source>
        <strain evidence="3">MPI-CAGE-AT-0016</strain>
    </source>
</reference>
<dbReference type="InterPro" id="IPR011009">
    <property type="entry name" value="Kinase-like_dom_sf"/>
</dbReference>
<dbReference type="GO" id="GO:0004674">
    <property type="term" value="F:protein serine/threonine kinase activity"/>
    <property type="evidence" value="ECO:0007669"/>
    <property type="project" value="TreeGrafter"/>
</dbReference>
<dbReference type="InterPro" id="IPR000719">
    <property type="entry name" value="Prot_kinase_dom"/>
</dbReference>
<feature type="domain" description="Protein kinase" evidence="2">
    <location>
        <begin position="345"/>
        <end position="709"/>
    </location>
</feature>
<evidence type="ECO:0000256" key="1">
    <source>
        <dbReference type="SAM" id="MobiDB-lite"/>
    </source>
</evidence>
<dbReference type="SMART" id="SM00220">
    <property type="entry name" value="S_TKc"/>
    <property type="match status" value="1"/>
</dbReference>
<dbReference type="OrthoDB" id="1046782at2759"/>
<organism evidence="3 4">
    <name type="scientific">Plectosphaerella cucumerina</name>
    <dbReference type="NCBI Taxonomy" id="40658"/>
    <lineage>
        <taxon>Eukaryota</taxon>
        <taxon>Fungi</taxon>
        <taxon>Dikarya</taxon>
        <taxon>Ascomycota</taxon>
        <taxon>Pezizomycotina</taxon>
        <taxon>Sordariomycetes</taxon>
        <taxon>Hypocreomycetidae</taxon>
        <taxon>Glomerellales</taxon>
        <taxon>Plectosphaerellaceae</taxon>
        <taxon>Plectosphaerella</taxon>
    </lineage>
</organism>
<dbReference type="Gene3D" id="1.10.510.10">
    <property type="entry name" value="Transferase(Phosphotransferase) domain 1"/>
    <property type="match status" value="2"/>
</dbReference>
<feature type="compositionally biased region" description="Basic and acidic residues" evidence="1">
    <location>
        <begin position="109"/>
        <end position="119"/>
    </location>
</feature>
<sequence>MARGSQPTGIQPNPPDQDFFPCYGNNDEQGILANLFELRETTPTPPATEMPWKGNEFSHVEDRDRLHPNPRGCSSRPRALSDSGSSGLTSVTFRKIENMPARGILSHASFERSRTESKVGRPNGNRLFSTPTQPAEPPSTVNSVRERLRKAIIPCELTAKKSATFIPLDKQSEIVTPAVIREMLRNTIGPSGRTYTEGEAERIVQGVFQEWPSTALTLDSGVGSPGAGWMATRRRRILTILILINKVNHISLFIDNDVDDLALPIDCNLDAWKRSQCTSGRIWSGDEPPDFARRLNACFEGLDEDCIDLFKANQKRVHVPFFQFSTQDDMQIYHFNLDADCVLPIIDVGVRREGGNAIVQKVILHSSSYNYEAFQGIGSILRHGGTVPDEPVFALKKLKQQGEQPFRDEVEIFERLVHSKRQKCPDHLLRLEMAFMHGDQGYLLFPWAEGSLKDYWKEAQRDPSDPSDITWFFEQCYGLALGLRRLHNPRSYEKSQSFGLGLRPSKVTGICHIEPDDNEQIVATLRHLAINPAAAEDADEDEKFGRHTDVKPENILWYRRYAEEDNHLVLSDFGSAQFSSKQTRSNVSPGVAGQKGTTETYQAPELAFGSTVTRRYDIWSLGCVFLEFAVWFHQRGWQAVEEFTEQRIHDRDEAEDPGFKSIFSEDMFYLVQPNGTARGEYCRGIKPSVKAVSKFARVDETGLADEYDV</sequence>
<evidence type="ECO:0000259" key="2">
    <source>
        <dbReference type="PROSITE" id="PS50011"/>
    </source>
</evidence>
<dbReference type="PROSITE" id="PS50011">
    <property type="entry name" value="PROTEIN_KINASE_DOM"/>
    <property type="match status" value="1"/>
</dbReference>
<feature type="compositionally biased region" description="Polar residues" evidence="1">
    <location>
        <begin position="126"/>
        <end position="141"/>
    </location>
</feature>
<dbReference type="AlphaFoldDB" id="A0A8K0TT53"/>
<feature type="region of interest" description="Disordered" evidence="1">
    <location>
        <begin position="61"/>
        <end position="94"/>
    </location>
</feature>
<protein>
    <recommendedName>
        <fullName evidence="2">Protein kinase domain-containing protein</fullName>
    </recommendedName>
</protein>
<accession>A0A8K0TT53</accession>
<comment type="caution">
    <text evidence="3">The sequence shown here is derived from an EMBL/GenBank/DDBJ whole genome shotgun (WGS) entry which is preliminary data.</text>
</comment>
<dbReference type="Pfam" id="PF00069">
    <property type="entry name" value="Pkinase"/>
    <property type="match status" value="1"/>
</dbReference>
<dbReference type="GO" id="GO:0005524">
    <property type="term" value="F:ATP binding"/>
    <property type="evidence" value="ECO:0007669"/>
    <property type="project" value="InterPro"/>
</dbReference>
<dbReference type="SUPFAM" id="SSF56112">
    <property type="entry name" value="Protein kinase-like (PK-like)"/>
    <property type="match status" value="1"/>
</dbReference>
<dbReference type="EMBL" id="JAGPXD010000001">
    <property type="protein sequence ID" value="KAH7375411.1"/>
    <property type="molecule type" value="Genomic_DNA"/>
</dbReference>